<evidence type="ECO:0000313" key="3">
    <source>
        <dbReference type="EMBL" id="EAT11654.1"/>
    </source>
</evidence>
<dbReference type="InterPro" id="IPR023374">
    <property type="entry name" value="AttH-like_dom_sf"/>
</dbReference>
<dbReference type="PANTHER" id="PTHR38591:SF1">
    <property type="entry name" value="BLL1000 PROTEIN"/>
    <property type="match status" value="1"/>
</dbReference>
<sequence>MKYRLLCIYLIVLSTSTITQTSSVLKQDAETRNFANVVPGVSIDIPKDHLPHPDFRIEWWYFTANVWDKNGKHYGLQFTLFRQALAPAKRIEKENYRRDFPWRSRQSWMAHSAINSSDGHFYEERFARGGIGQAGVIFNQKQHFEAWIDDWQWQGKNHNPVNSSLSFSVKDHFITLTLNGDDKWIKHGDNGFSQKSTTEASYYYSHPEITVAGAIQMPNGERVNINGQGWLDREWSSQFLTQQQKGWDWLSIQLNNGARLMLFQLRDSENKTDFQSGTWINKLGDKIVLTQKDIALTPTNYSSINTRNVPTEWKLDIKKINKNLLVKAYYENSWLDTLYPYWEGPIKVINRKTEKDVGVGFMEMTGY</sequence>
<dbReference type="RefSeq" id="WP_007018875.1">
    <property type="nucleotide sequence ID" value="NZ_CH724119.1"/>
</dbReference>
<evidence type="ECO:0000259" key="2">
    <source>
        <dbReference type="Pfam" id="PF07143"/>
    </source>
</evidence>
<dbReference type="Pfam" id="PF07143">
    <property type="entry name" value="CrtC"/>
    <property type="match status" value="1"/>
</dbReference>
<reference evidence="3 4" key="1">
    <citation type="submission" date="2006-03" db="EMBL/GenBank/DDBJ databases">
        <authorList>
            <person name="Pinhassi J."/>
            <person name="Pedros-Alio C."/>
            <person name="Ferriera S."/>
            <person name="Johnson J."/>
            <person name="Kravitz S."/>
            <person name="Halpern A."/>
            <person name="Remington K."/>
            <person name="Beeson K."/>
            <person name="Tran B."/>
            <person name="Rogers Y.-H."/>
            <person name="Friedman R."/>
            <person name="Venter J.C."/>
        </authorList>
    </citation>
    <scope>NUCLEOTIDE SEQUENCE [LARGE SCALE GENOMIC DNA]</scope>
    <source>
        <strain evidence="3 4">RED65</strain>
    </source>
</reference>
<protein>
    <recommendedName>
        <fullName evidence="2">AttH domain-containing protein</fullName>
    </recommendedName>
</protein>
<dbReference type="STRING" id="207949.RED65_08194"/>
<feature type="chain" id="PRO_5004194686" description="AttH domain-containing protein" evidence="1">
    <location>
        <begin position="20"/>
        <end position="367"/>
    </location>
</feature>
<comment type="caution">
    <text evidence="3">The sequence shown here is derived from an EMBL/GenBank/DDBJ whole genome shotgun (WGS) entry which is preliminary data.</text>
</comment>
<keyword evidence="4" id="KW-1185">Reference proteome</keyword>
<dbReference type="Proteomes" id="UP000004263">
    <property type="component" value="Unassembled WGS sequence"/>
</dbReference>
<feature type="signal peptide" evidence="1">
    <location>
        <begin position="1"/>
        <end position="19"/>
    </location>
</feature>
<dbReference type="EMBL" id="AAQH01000015">
    <property type="protein sequence ID" value="EAT11654.1"/>
    <property type="molecule type" value="Genomic_DNA"/>
</dbReference>
<name>Q1N063_9GAMM</name>
<evidence type="ECO:0000256" key="1">
    <source>
        <dbReference type="SAM" id="SignalP"/>
    </source>
</evidence>
<proteinExistence type="predicted"/>
<evidence type="ECO:0000313" key="4">
    <source>
        <dbReference type="Proteomes" id="UP000004263"/>
    </source>
</evidence>
<accession>Q1N063</accession>
<dbReference type="PANTHER" id="PTHR38591">
    <property type="entry name" value="HYDROLASE"/>
    <property type="match status" value="1"/>
</dbReference>
<feature type="domain" description="AttH" evidence="2">
    <location>
        <begin position="57"/>
        <end position="237"/>
    </location>
</feature>
<dbReference type="HOGENOM" id="CLU_040626_0_0_6"/>
<dbReference type="InterPro" id="IPR010791">
    <property type="entry name" value="AttH_dom"/>
</dbReference>
<dbReference type="Gene3D" id="2.40.370.10">
    <property type="entry name" value="AttH-like domain"/>
    <property type="match status" value="2"/>
</dbReference>
<dbReference type="OrthoDB" id="9770826at2"/>
<keyword evidence="1" id="KW-0732">Signal</keyword>
<organism evidence="3 4">
    <name type="scientific">Bermanella marisrubri</name>
    <dbReference type="NCBI Taxonomy" id="207949"/>
    <lineage>
        <taxon>Bacteria</taxon>
        <taxon>Pseudomonadati</taxon>
        <taxon>Pseudomonadota</taxon>
        <taxon>Gammaproteobacteria</taxon>
        <taxon>Oceanospirillales</taxon>
        <taxon>Oceanospirillaceae</taxon>
        <taxon>Bermanella</taxon>
    </lineage>
</organism>
<dbReference type="Pfam" id="PF17186">
    <property type="entry name" value="Lipocalin_9"/>
    <property type="match status" value="1"/>
</dbReference>
<dbReference type="SUPFAM" id="SSF159245">
    <property type="entry name" value="AttH-like"/>
    <property type="match status" value="1"/>
</dbReference>
<dbReference type="AlphaFoldDB" id="Q1N063"/>
<gene>
    <name evidence="3" type="ORF">RED65_08194</name>
</gene>